<keyword evidence="2" id="KW-0472">Membrane</keyword>
<proteinExistence type="predicted"/>
<dbReference type="InParanoid" id="D8UAS0"/>
<dbReference type="Proteomes" id="UP000001058">
    <property type="component" value="Unassembled WGS sequence"/>
</dbReference>
<feature type="compositionally biased region" description="Polar residues" evidence="1">
    <location>
        <begin position="63"/>
        <end position="74"/>
    </location>
</feature>
<dbReference type="Pfam" id="PF05608">
    <property type="entry name" value="RTE1"/>
    <property type="match status" value="2"/>
</dbReference>
<accession>D8UAS0</accession>
<evidence type="ECO:0000256" key="2">
    <source>
        <dbReference type="SAM" id="Phobius"/>
    </source>
</evidence>
<feature type="region of interest" description="Disordered" evidence="1">
    <location>
        <begin position="120"/>
        <end position="146"/>
    </location>
</feature>
<dbReference type="FunCoup" id="D8UAS0">
    <property type="interactions" value="1484"/>
</dbReference>
<keyword evidence="2" id="KW-0812">Transmembrane</keyword>
<dbReference type="GO" id="GO:0010104">
    <property type="term" value="P:regulation of ethylene-activated signaling pathway"/>
    <property type="evidence" value="ECO:0007669"/>
    <property type="project" value="TreeGrafter"/>
</dbReference>
<keyword evidence="2" id="KW-1133">Transmembrane helix</keyword>
<dbReference type="GeneID" id="9614563"/>
<dbReference type="GO" id="GO:0005783">
    <property type="term" value="C:endoplasmic reticulum"/>
    <property type="evidence" value="ECO:0007669"/>
    <property type="project" value="TreeGrafter"/>
</dbReference>
<evidence type="ECO:0000313" key="3">
    <source>
        <dbReference type="EMBL" id="EFJ43149.1"/>
    </source>
</evidence>
<feature type="transmembrane region" description="Helical" evidence="2">
    <location>
        <begin position="255"/>
        <end position="277"/>
    </location>
</feature>
<dbReference type="AlphaFoldDB" id="D8UAS0"/>
<sequence>MDGSSSCNLQIQQLASIPPLFPNSPDETGVCSSAGRTYDFAGPFMVNEDCLLFGKPTRFLQLNPDQQTKPTSIESGRRCGKAAGEPGKVAAGIALGEGDDDDEGKSVFRSLGISAGEDATVAVEEEDRDVEMGGKSSRLARCGGGGGGGAGGGAPAAAAQSWDRRLSFAVTTYRVNEWLGDWLLNYNIMTNNCHCFVAHFLNQNGYRGGGWDTVNLAALMFVRGRYTSLTGLLHTWLPWLLVTSLGAYFGRLLFLYVYMALCVPLLSWFLFYTWCCWRDLSF</sequence>
<evidence type="ECO:0000256" key="1">
    <source>
        <dbReference type="SAM" id="MobiDB-lite"/>
    </source>
</evidence>
<protein>
    <submittedName>
        <fullName evidence="3">Uncharacterized protein</fullName>
    </submittedName>
</protein>
<evidence type="ECO:0000313" key="4">
    <source>
        <dbReference type="Proteomes" id="UP000001058"/>
    </source>
</evidence>
<feature type="region of interest" description="Disordered" evidence="1">
    <location>
        <begin position="62"/>
        <end position="83"/>
    </location>
</feature>
<gene>
    <name evidence="3" type="ORF">VOLCADRAFT_106943</name>
</gene>
<name>D8UAS0_VOLCA</name>
<dbReference type="PANTHER" id="PTHR20921">
    <property type="entry name" value="TRANSMEMBRANE PROTEIN 222"/>
    <property type="match status" value="1"/>
</dbReference>
<dbReference type="eggNOG" id="KOG3150">
    <property type="taxonomic scope" value="Eukaryota"/>
</dbReference>
<reference evidence="3 4" key="1">
    <citation type="journal article" date="2010" name="Science">
        <title>Genomic analysis of organismal complexity in the multicellular green alga Volvox carteri.</title>
        <authorList>
            <person name="Prochnik S.E."/>
            <person name="Umen J."/>
            <person name="Nedelcu A.M."/>
            <person name="Hallmann A."/>
            <person name="Miller S.M."/>
            <person name="Nishii I."/>
            <person name="Ferris P."/>
            <person name="Kuo A."/>
            <person name="Mitros T."/>
            <person name="Fritz-Laylin L.K."/>
            <person name="Hellsten U."/>
            <person name="Chapman J."/>
            <person name="Simakov O."/>
            <person name="Rensing S.A."/>
            <person name="Terry A."/>
            <person name="Pangilinan J."/>
            <person name="Kapitonov V."/>
            <person name="Jurka J."/>
            <person name="Salamov A."/>
            <person name="Shapiro H."/>
            <person name="Schmutz J."/>
            <person name="Grimwood J."/>
            <person name="Lindquist E."/>
            <person name="Lucas S."/>
            <person name="Grigoriev I.V."/>
            <person name="Schmitt R."/>
            <person name="Kirk D."/>
            <person name="Rokhsar D.S."/>
        </authorList>
    </citation>
    <scope>NUCLEOTIDE SEQUENCE [LARGE SCALE GENOMIC DNA]</scope>
    <source>
        <strain evidence="4">f. Nagariensis / Eve</strain>
    </source>
</reference>
<dbReference type="InterPro" id="IPR008496">
    <property type="entry name" value="TMEM222/RTE1"/>
</dbReference>
<feature type="transmembrane region" description="Helical" evidence="2">
    <location>
        <begin position="229"/>
        <end position="249"/>
    </location>
</feature>
<dbReference type="KEGG" id="vcn:VOLCADRAFT_106943"/>
<dbReference type="RefSeq" id="XP_002955724.1">
    <property type="nucleotide sequence ID" value="XM_002955678.1"/>
</dbReference>
<dbReference type="GO" id="GO:0005794">
    <property type="term" value="C:Golgi apparatus"/>
    <property type="evidence" value="ECO:0007669"/>
    <property type="project" value="TreeGrafter"/>
</dbReference>
<keyword evidence="4" id="KW-1185">Reference proteome</keyword>
<dbReference type="EMBL" id="GL378375">
    <property type="protein sequence ID" value="EFJ43149.1"/>
    <property type="molecule type" value="Genomic_DNA"/>
</dbReference>
<dbReference type="OrthoDB" id="267284at2759"/>
<dbReference type="GO" id="GO:0009723">
    <property type="term" value="P:response to ethylene"/>
    <property type="evidence" value="ECO:0007669"/>
    <property type="project" value="TreeGrafter"/>
</dbReference>
<dbReference type="PANTHER" id="PTHR20921:SF0">
    <property type="entry name" value="TRANSMEMBRANE PROTEIN 222"/>
    <property type="match status" value="1"/>
</dbReference>
<organism evidence="4">
    <name type="scientific">Volvox carteri f. nagariensis</name>
    <dbReference type="NCBI Taxonomy" id="3068"/>
    <lineage>
        <taxon>Eukaryota</taxon>
        <taxon>Viridiplantae</taxon>
        <taxon>Chlorophyta</taxon>
        <taxon>core chlorophytes</taxon>
        <taxon>Chlorophyceae</taxon>
        <taxon>CS clade</taxon>
        <taxon>Chlamydomonadales</taxon>
        <taxon>Volvocaceae</taxon>
        <taxon>Volvox</taxon>
    </lineage>
</organism>